<reference evidence="2" key="1">
    <citation type="journal article" date="2019" name="Sci. Rep.">
        <title>Draft genome of Tanacetum cinerariifolium, the natural source of mosquito coil.</title>
        <authorList>
            <person name="Yamashiro T."/>
            <person name="Shiraishi A."/>
            <person name="Satake H."/>
            <person name="Nakayama K."/>
        </authorList>
    </citation>
    <scope>NUCLEOTIDE SEQUENCE</scope>
</reference>
<evidence type="ECO:0000313" key="2">
    <source>
        <dbReference type="EMBL" id="GEU37642.1"/>
    </source>
</evidence>
<sequence>MSSSTVNYTSVYTDSELWRFLWVSDDELEAPDAAPQSSGQAPPSPDYVPEDEEEEEHLAPVDSSVVPVIDLVPSAEDTEASEIDEFAPTPPSPRHRRAGICVRLPSPTVASIEAIYVKSYIIFLSKLTQL</sequence>
<name>A0A6L2JLV1_TANCI</name>
<comment type="caution">
    <text evidence="2">The sequence shown here is derived from an EMBL/GenBank/DDBJ whole genome shotgun (WGS) entry which is preliminary data.</text>
</comment>
<feature type="region of interest" description="Disordered" evidence="1">
    <location>
        <begin position="77"/>
        <end position="98"/>
    </location>
</feature>
<proteinExistence type="predicted"/>
<feature type="region of interest" description="Disordered" evidence="1">
    <location>
        <begin position="29"/>
        <end position="63"/>
    </location>
</feature>
<organism evidence="2">
    <name type="scientific">Tanacetum cinerariifolium</name>
    <name type="common">Dalmatian daisy</name>
    <name type="synonym">Chrysanthemum cinerariifolium</name>
    <dbReference type="NCBI Taxonomy" id="118510"/>
    <lineage>
        <taxon>Eukaryota</taxon>
        <taxon>Viridiplantae</taxon>
        <taxon>Streptophyta</taxon>
        <taxon>Embryophyta</taxon>
        <taxon>Tracheophyta</taxon>
        <taxon>Spermatophyta</taxon>
        <taxon>Magnoliopsida</taxon>
        <taxon>eudicotyledons</taxon>
        <taxon>Gunneridae</taxon>
        <taxon>Pentapetalae</taxon>
        <taxon>asterids</taxon>
        <taxon>campanulids</taxon>
        <taxon>Asterales</taxon>
        <taxon>Asteraceae</taxon>
        <taxon>Asteroideae</taxon>
        <taxon>Anthemideae</taxon>
        <taxon>Anthemidinae</taxon>
        <taxon>Tanacetum</taxon>
    </lineage>
</organism>
<accession>A0A6L2JLV1</accession>
<feature type="compositionally biased region" description="Low complexity" evidence="1">
    <location>
        <begin position="31"/>
        <end position="41"/>
    </location>
</feature>
<evidence type="ECO:0000256" key="1">
    <source>
        <dbReference type="SAM" id="MobiDB-lite"/>
    </source>
</evidence>
<dbReference type="EMBL" id="BKCJ010000953">
    <property type="protein sequence ID" value="GEU37642.1"/>
    <property type="molecule type" value="Genomic_DNA"/>
</dbReference>
<protein>
    <submittedName>
        <fullName evidence="2">Uncharacterized protein</fullName>
    </submittedName>
</protein>
<gene>
    <name evidence="2" type="ORF">Tci_009620</name>
</gene>
<dbReference type="AlphaFoldDB" id="A0A6L2JLV1"/>